<name>A0A3D2X7S2_9FIRM</name>
<dbReference type="Proteomes" id="UP000262969">
    <property type="component" value="Unassembled WGS sequence"/>
</dbReference>
<reference evidence="1 2" key="1">
    <citation type="journal article" date="2018" name="Nat. Biotechnol.">
        <title>A standardized bacterial taxonomy based on genome phylogeny substantially revises the tree of life.</title>
        <authorList>
            <person name="Parks D.H."/>
            <person name="Chuvochina M."/>
            <person name="Waite D.W."/>
            <person name="Rinke C."/>
            <person name="Skarshewski A."/>
            <person name="Chaumeil P.A."/>
            <person name="Hugenholtz P."/>
        </authorList>
    </citation>
    <scope>NUCLEOTIDE SEQUENCE [LARGE SCALE GENOMIC DNA]</scope>
    <source>
        <strain evidence="1">UBA11728</strain>
    </source>
</reference>
<organism evidence="1 2">
    <name type="scientific">Lachnoclostridium phytofermentans</name>
    <dbReference type="NCBI Taxonomy" id="66219"/>
    <lineage>
        <taxon>Bacteria</taxon>
        <taxon>Bacillati</taxon>
        <taxon>Bacillota</taxon>
        <taxon>Clostridia</taxon>
        <taxon>Lachnospirales</taxon>
        <taxon>Lachnospiraceae</taxon>
    </lineage>
</organism>
<dbReference type="EMBL" id="DPVV01000416">
    <property type="protein sequence ID" value="HCL03179.1"/>
    <property type="molecule type" value="Genomic_DNA"/>
</dbReference>
<gene>
    <name evidence="1" type="ORF">DHW61_12360</name>
</gene>
<proteinExistence type="predicted"/>
<evidence type="ECO:0000313" key="2">
    <source>
        <dbReference type="Proteomes" id="UP000262969"/>
    </source>
</evidence>
<comment type="caution">
    <text evidence="1">The sequence shown here is derived from an EMBL/GenBank/DDBJ whole genome shotgun (WGS) entry which is preliminary data.</text>
</comment>
<protein>
    <submittedName>
        <fullName evidence="1">Uncharacterized protein</fullName>
    </submittedName>
</protein>
<sequence>MICEKCAGKVDDNGRCSLCGYDNSNVQIPKNYEVKPKSFRSTRVTVFMCFVIALDLILATILLLSLFRNNGLSTGAVALSIVTILLCVLEIIVAFFILKLRKWALITYIILSVIGGIIQLLSLDFIPIIFKALLLYFIFRNDWEYFE</sequence>
<dbReference type="AlphaFoldDB" id="A0A3D2X7S2"/>
<evidence type="ECO:0000313" key="1">
    <source>
        <dbReference type="EMBL" id="HCL03179.1"/>
    </source>
</evidence>
<accession>A0A3D2X7S2</accession>